<dbReference type="Pfam" id="PF05254">
    <property type="entry name" value="UPF0203"/>
    <property type="match status" value="1"/>
</dbReference>
<gene>
    <name evidence="4" type="ORF">FVE85_8793</name>
</gene>
<dbReference type="GO" id="GO:0005758">
    <property type="term" value="C:mitochondrial intermembrane space"/>
    <property type="evidence" value="ECO:0007669"/>
    <property type="project" value="TreeGrafter"/>
</dbReference>
<dbReference type="GO" id="GO:0005634">
    <property type="term" value="C:nucleus"/>
    <property type="evidence" value="ECO:0007669"/>
    <property type="project" value="TreeGrafter"/>
</dbReference>
<evidence type="ECO:0000256" key="3">
    <source>
        <dbReference type="SAM" id="MobiDB-lite"/>
    </source>
</evidence>
<comment type="caution">
    <text evidence="4">The sequence shown here is derived from an EMBL/GenBank/DDBJ whole genome shotgun (WGS) entry which is preliminary data.</text>
</comment>
<dbReference type="InterPro" id="IPR007918">
    <property type="entry name" value="MDM35_apoptosis"/>
</dbReference>
<feature type="region of interest" description="Disordered" evidence="3">
    <location>
        <begin position="83"/>
        <end position="103"/>
    </location>
</feature>
<evidence type="ECO:0000256" key="2">
    <source>
        <dbReference type="ARBA" id="ARBA00023157"/>
    </source>
</evidence>
<evidence type="ECO:0000313" key="5">
    <source>
        <dbReference type="Proteomes" id="UP000324585"/>
    </source>
</evidence>
<sequence length="103" mass="11201">MRNESASADAAAGTMSTCGEMEVPTLVCRREREAYETCFNAWYKGKFLVLKNDDMSDCAPLWDAYQKCLQSAIPADVMSMVNEHAQENDAKANAPDTSAAGPS</sequence>
<dbReference type="PANTHER" id="PTHR46403">
    <property type="entry name" value="TP53-REGULATED INHIBITOR OF APOPTOSIS 1"/>
    <property type="match status" value="1"/>
</dbReference>
<keyword evidence="2" id="KW-1015">Disulfide bond</keyword>
<comment type="similarity">
    <text evidence="1">Belongs to the TRIAP1/MDM35 family.</text>
</comment>
<dbReference type="OrthoDB" id="19091at2759"/>
<dbReference type="GO" id="GO:0045332">
    <property type="term" value="P:phospholipid translocation"/>
    <property type="evidence" value="ECO:0007669"/>
    <property type="project" value="TreeGrafter"/>
</dbReference>
<reference evidence="5" key="1">
    <citation type="journal article" date="2019" name="Nat. Commun.">
        <title>Expansion of phycobilisome linker gene families in mesophilic red algae.</title>
        <authorList>
            <person name="Lee J."/>
            <person name="Kim D."/>
            <person name="Bhattacharya D."/>
            <person name="Yoon H.S."/>
        </authorList>
    </citation>
    <scope>NUCLEOTIDE SEQUENCE [LARGE SCALE GENOMIC DNA]</scope>
    <source>
        <strain evidence="5">CCMP 1328</strain>
    </source>
</reference>
<evidence type="ECO:0008006" key="6">
    <source>
        <dbReference type="Google" id="ProtNLM"/>
    </source>
</evidence>
<evidence type="ECO:0000256" key="1">
    <source>
        <dbReference type="ARBA" id="ARBA00006196"/>
    </source>
</evidence>
<dbReference type="GO" id="GO:1990050">
    <property type="term" value="F:phosphatidic acid transfer activity"/>
    <property type="evidence" value="ECO:0007669"/>
    <property type="project" value="TreeGrafter"/>
</dbReference>
<evidence type="ECO:0000313" key="4">
    <source>
        <dbReference type="EMBL" id="KAA8493348.1"/>
    </source>
</evidence>
<proteinExistence type="inferred from homology"/>
<dbReference type="PANTHER" id="PTHR46403:SF1">
    <property type="entry name" value="TP53-REGULATED INHIBITOR OF APOPTOSIS 1"/>
    <property type="match status" value="1"/>
</dbReference>
<dbReference type="EMBL" id="VRMN01000007">
    <property type="protein sequence ID" value="KAA8493348.1"/>
    <property type="molecule type" value="Genomic_DNA"/>
</dbReference>
<keyword evidence="5" id="KW-1185">Reference proteome</keyword>
<accession>A0A5J4YPX3</accession>
<dbReference type="Proteomes" id="UP000324585">
    <property type="component" value="Unassembled WGS sequence"/>
</dbReference>
<dbReference type="AlphaFoldDB" id="A0A5J4YPX3"/>
<protein>
    <recommendedName>
        <fullName evidence="6">Mitochondrial distribution and morphology protein 35</fullName>
    </recommendedName>
</protein>
<dbReference type="GO" id="GO:0005829">
    <property type="term" value="C:cytosol"/>
    <property type="evidence" value="ECO:0007669"/>
    <property type="project" value="TreeGrafter"/>
</dbReference>
<organism evidence="4 5">
    <name type="scientific">Porphyridium purpureum</name>
    <name type="common">Red alga</name>
    <name type="synonym">Porphyridium cruentum</name>
    <dbReference type="NCBI Taxonomy" id="35688"/>
    <lineage>
        <taxon>Eukaryota</taxon>
        <taxon>Rhodophyta</taxon>
        <taxon>Bangiophyceae</taxon>
        <taxon>Porphyridiales</taxon>
        <taxon>Porphyridiaceae</taxon>
        <taxon>Porphyridium</taxon>
    </lineage>
</organism>
<name>A0A5J4YPX3_PORPP</name>